<name>A0A5J4J0Y4_9FLAO</name>
<comment type="caution">
    <text evidence="2">The sequence shown here is derived from an EMBL/GenBank/DDBJ whole genome shotgun (WGS) entry which is preliminary data.</text>
</comment>
<dbReference type="AlphaFoldDB" id="A0A5J4J0Y4"/>
<dbReference type="EMBL" id="BKCG01000003">
    <property type="protein sequence ID" value="GER59473.1"/>
    <property type="molecule type" value="Genomic_DNA"/>
</dbReference>
<sequence length="371" mass="41730">MRKTICWFTENYPPNNGGMSQSADRIVQELRKTCTVHVFHFTNKIAPFFTEANVGGSYTAIPVYLDSSHTLNVLWSHIKQHPLIINDAILVSYGSQLCQRGLPLIAKWLKLPLVTCFRGNDFDSGIFSSKKQHILYAIEHSAAVACVTKEKQERILSLNLNSNIHFTPNSIDLAQWIPLTSDIKLAKSYRKAAISKKYRLGFIGYQKPKKGISFFLEALQLSNMCDSIFLQFVGEISSDLAETLTLQNIPYSLVLPNSKTELMAYYLSCDVIIIPSIYDGMPNVLFEAGALKIPIIASKAGGLKDVLTNDNAYIFETISQASLLKTLDKFNEDSLVTKQQKAEELYTTIQTNYTPTLESKNYLNIFKNINK</sequence>
<dbReference type="RefSeq" id="WP_151673806.1">
    <property type="nucleotide sequence ID" value="NZ_BKCG01000003.1"/>
</dbReference>
<proteinExistence type="predicted"/>
<dbReference type="PANTHER" id="PTHR45947">
    <property type="entry name" value="SULFOQUINOVOSYL TRANSFERASE SQD2"/>
    <property type="match status" value="1"/>
</dbReference>
<dbReference type="InterPro" id="IPR001296">
    <property type="entry name" value="Glyco_trans_1"/>
</dbReference>
<reference evidence="2 3" key="1">
    <citation type="submission" date="2019-08" db="EMBL/GenBank/DDBJ databases">
        <title>Draft genome sequence of Ulvibacter marinus type strain NBRC 109484.</title>
        <authorList>
            <person name="Kawano K."/>
            <person name="Ushijima N."/>
            <person name="Kihara M."/>
            <person name="Itoh H."/>
        </authorList>
    </citation>
    <scope>NUCLEOTIDE SEQUENCE [LARGE SCALE GENOMIC DNA]</scope>
    <source>
        <strain evidence="2 3">NBRC 109484</strain>
    </source>
</reference>
<evidence type="ECO:0000313" key="3">
    <source>
        <dbReference type="Proteomes" id="UP000326509"/>
    </source>
</evidence>
<dbReference type="OrthoDB" id="9787111at2"/>
<organism evidence="2 3">
    <name type="scientific">Patiriisocius marinus</name>
    <dbReference type="NCBI Taxonomy" id="1397112"/>
    <lineage>
        <taxon>Bacteria</taxon>
        <taxon>Pseudomonadati</taxon>
        <taxon>Bacteroidota</taxon>
        <taxon>Flavobacteriia</taxon>
        <taxon>Flavobacteriales</taxon>
        <taxon>Flavobacteriaceae</taxon>
        <taxon>Patiriisocius</taxon>
    </lineage>
</organism>
<accession>A0A5J4J0Y4</accession>
<protein>
    <recommendedName>
        <fullName evidence="1">Glycosyl transferase family 1 domain-containing protein</fullName>
    </recommendedName>
</protein>
<dbReference type="Pfam" id="PF00534">
    <property type="entry name" value="Glycos_transf_1"/>
    <property type="match status" value="1"/>
</dbReference>
<evidence type="ECO:0000259" key="1">
    <source>
        <dbReference type="Pfam" id="PF00534"/>
    </source>
</evidence>
<keyword evidence="3" id="KW-1185">Reference proteome</keyword>
<evidence type="ECO:0000313" key="2">
    <source>
        <dbReference type="EMBL" id="GER59473.1"/>
    </source>
</evidence>
<dbReference type="PANTHER" id="PTHR45947:SF3">
    <property type="entry name" value="SULFOQUINOVOSYL TRANSFERASE SQD2"/>
    <property type="match status" value="1"/>
</dbReference>
<feature type="domain" description="Glycosyl transferase family 1" evidence="1">
    <location>
        <begin position="195"/>
        <end position="337"/>
    </location>
</feature>
<dbReference type="GO" id="GO:0016757">
    <property type="term" value="F:glycosyltransferase activity"/>
    <property type="evidence" value="ECO:0007669"/>
    <property type="project" value="InterPro"/>
</dbReference>
<dbReference type="InterPro" id="IPR050194">
    <property type="entry name" value="Glycosyltransferase_grp1"/>
</dbReference>
<dbReference type="SUPFAM" id="SSF53756">
    <property type="entry name" value="UDP-Glycosyltransferase/glycogen phosphorylase"/>
    <property type="match status" value="1"/>
</dbReference>
<dbReference type="Proteomes" id="UP000326509">
    <property type="component" value="Unassembled WGS sequence"/>
</dbReference>
<gene>
    <name evidence="2" type="ORF">ULMA_15810</name>
</gene>
<dbReference type="Gene3D" id="3.40.50.2000">
    <property type="entry name" value="Glycogen Phosphorylase B"/>
    <property type="match status" value="2"/>
</dbReference>